<dbReference type="InterPro" id="IPR051465">
    <property type="entry name" value="Cell_Envelope_Struct_Comp"/>
</dbReference>
<proteinExistence type="inferred from homology"/>
<comment type="similarity">
    <text evidence="1 2">Belongs to the OprB family.</text>
</comment>
<feature type="signal peptide" evidence="2">
    <location>
        <begin position="1"/>
        <end position="27"/>
    </location>
</feature>
<feature type="chain" id="PRO_5028515542" description="SLH domain-containing protein" evidence="2">
    <location>
        <begin position="28"/>
        <end position="548"/>
    </location>
</feature>
<dbReference type="InterPro" id="IPR001119">
    <property type="entry name" value="SLH_dom"/>
</dbReference>
<gene>
    <name evidence="4" type="ORF">ENR64_13495</name>
</gene>
<evidence type="ECO:0000256" key="1">
    <source>
        <dbReference type="ARBA" id="ARBA00008769"/>
    </source>
</evidence>
<evidence type="ECO:0000313" key="4">
    <source>
        <dbReference type="EMBL" id="HFM98742.1"/>
    </source>
</evidence>
<name>A0A7C3KGH6_9CYAN</name>
<protein>
    <recommendedName>
        <fullName evidence="3">SLH domain-containing protein</fullName>
    </recommendedName>
</protein>
<evidence type="ECO:0000259" key="3">
    <source>
        <dbReference type="PROSITE" id="PS51272"/>
    </source>
</evidence>
<feature type="domain" description="SLH" evidence="3">
    <location>
        <begin position="54"/>
        <end position="118"/>
    </location>
</feature>
<dbReference type="GO" id="GO:0015288">
    <property type="term" value="F:porin activity"/>
    <property type="evidence" value="ECO:0007669"/>
    <property type="project" value="InterPro"/>
</dbReference>
<dbReference type="AlphaFoldDB" id="A0A7C3KGH6"/>
<dbReference type="Gene3D" id="2.40.160.180">
    <property type="entry name" value="Carbohydrate-selective porin OprB"/>
    <property type="match status" value="1"/>
</dbReference>
<dbReference type="Pfam" id="PF00395">
    <property type="entry name" value="SLH"/>
    <property type="match status" value="1"/>
</dbReference>
<dbReference type="PANTHER" id="PTHR43308">
    <property type="entry name" value="OUTER MEMBRANE PROTEIN ALPHA-RELATED"/>
    <property type="match status" value="1"/>
</dbReference>
<reference evidence="4" key="1">
    <citation type="journal article" date="2020" name="mSystems">
        <title>Genome- and Community-Level Interaction Insights into Carbon Utilization and Element Cycling Functions of Hydrothermarchaeota in Hydrothermal Sediment.</title>
        <authorList>
            <person name="Zhou Z."/>
            <person name="Liu Y."/>
            <person name="Xu W."/>
            <person name="Pan J."/>
            <person name="Luo Z.H."/>
            <person name="Li M."/>
        </authorList>
    </citation>
    <scope>NUCLEOTIDE SEQUENCE [LARGE SCALE GENOMIC DNA]</scope>
    <source>
        <strain evidence="4">SpSt-418</strain>
    </source>
</reference>
<dbReference type="Pfam" id="PF04966">
    <property type="entry name" value="OprB"/>
    <property type="match status" value="1"/>
</dbReference>
<dbReference type="PROSITE" id="PS51272">
    <property type="entry name" value="SLH"/>
    <property type="match status" value="1"/>
</dbReference>
<organism evidence="4">
    <name type="scientific">Oscillatoriales cyanobacterium SpSt-418</name>
    <dbReference type="NCBI Taxonomy" id="2282169"/>
    <lineage>
        <taxon>Bacteria</taxon>
        <taxon>Bacillati</taxon>
        <taxon>Cyanobacteriota</taxon>
        <taxon>Cyanophyceae</taxon>
        <taxon>Oscillatoriophycideae</taxon>
        <taxon>Oscillatoriales</taxon>
    </lineage>
</organism>
<dbReference type="InterPro" id="IPR007049">
    <property type="entry name" value="Carb-sel_porin_OprB"/>
</dbReference>
<comment type="caution">
    <text evidence="4">The sequence shown here is derived from an EMBL/GenBank/DDBJ whole genome shotgun (WGS) entry which is preliminary data.</text>
</comment>
<dbReference type="InterPro" id="IPR038673">
    <property type="entry name" value="OprB_sf"/>
</dbReference>
<dbReference type="EMBL" id="DSRU01000197">
    <property type="protein sequence ID" value="HFM98742.1"/>
    <property type="molecule type" value="Genomic_DNA"/>
</dbReference>
<dbReference type="GO" id="GO:0016020">
    <property type="term" value="C:membrane"/>
    <property type="evidence" value="ECO:0007669"/>
    <property type="project" value="InterPro"/>
</dbReference>
<evidence type="ECO:0000256" key="2">
    <source>
        <dbReference type="RuleBase" id="RU363072"/>
    </source>
</evidence>
<dbReference type="NCBIfam" id="NF033921">
    <property type="entry name" value="por_somb"/>
    <property type="match status" value="1"/>
</dbReference>
<accession>A0A7C3KGH6</accession>
<dbReference type="PANTHER" id="PTHR43308:SF1">
    <property type="entry name" value="OUTER MEMBRANE PROTEIN ALPHA"/>
    <property type="match status" value="1"/>
</dbReference>
<keyword evidence="2" id="KW-0732">Signal</keyword>
<dbReference type="GO" id="GO:0008643">
    <property type="term" value="P:carbohydrate transport"/>
    <property type="evidence" value="ECO:0007669"/>
    <property type="project" value="InterPro"/>
</dbReference>
<sequence>MKTHFFFTFKIAVISALLSCWQPFVLANPALKQPYLEDTEAEFNDLASMSQVTSVSQLSDVRPTDWAFQALQSLVERYGCIVGYPDQTFRGNQSLSRFEFAAGLNACLDRISELIAANTADFVKKEDLEALRKLQAEFAVELATLRGRVDALEVRATTLERQQFSTTTKLNAQVITAITDTFGNSVGGDSDETNTIFANRARFNLESSFSGRDFLRVRLEFGNFFNAPGSSSIVAATGTGMTQLNFADDLGNDVFVPHLLYRFPITETLEATVGPVGIGFTDITDTVTPPTIADDGLGIPSRFGEYNPFYRRGGGGAALNWKFTDDLILTVGYLAAAPNDPSDKAGLFNGGYLAMAQLVYRWDWGGVGLGYARNYAPGGTTSLTAGTGSALADKPFGDAIATEANLFSLSGFVRVAPNFQIHAFGGYITANAVTSGLSSLSDGTGGTILTSVDEGDDASIWYGAIGLTFPDVGGRGYLPGILIGIPPRISNSDVQEDRDTAYHLEVFYRLQLNDFIAITPGFWVVFNPENNSRNDTQYVGVLRTTFTF</sequence>
<dbReference type="InterPro" id="IPR047684">
    <property type="entry name" value="Por_som-like"/>
</dbReference>